<evidence type="ECO:0000313" key="11">
    <source>
        <dbReference type="Proteomes" id="UP000576082"/>
    </source>
</evidence>
<feature type="transmembrane region" description="Helical" evidence="7">
    <location>
        <begin position="182"/>
        <end position="201"/>
    </location>
</feature>
<dbReference type="RefSeq" id="WP_169656489.1">
    <property type="nucleotide sequence ID" value="NZ_JABANE010000020.1"/>
</dbReference>
<dbReference type="AlphaFoldDB" id="A0A7X9RRR7"/>
<evidence type="ECO:0000256" key="2">
    <source>
        <dbReference type="ARBA" id="ARBA00022692"/>
    </source>
</evidence>
<dbReference type="InterPro" id="IPR003439">
    <property type="entry name" value="ABC_transporter-like_ATP-bd"/>
</dbReference>
<name>A0A7X9RRR7_9BACT</name>
<dbReference type="PROSITE" id="PS50893">
    <property type="entry name" value="ABC_TRANSPORTER_2"/>
    <property type="match status" value="1"/>
</dbReference>
<gene>
    <name evidence="10" type="ORF">HHU12_09415</name>
</gene>
<keyword evidence="5 7" id="KW-1133">Transmembrane helix</keyword>
<sequence length="576" mass="65570">MNIIFQTIQFIRSVLPKDQKVKAIGVSILLFINSGLELIGLSAMLPVFAVLLEDDVINKYAWANWIYNLFGLTDDKQFIILLTSVLFIVVVVKNISGMFIVKLQSEFAMGLYSDFAKRLHQIYYRKGFLFFKEQNSNVLNRNIQAATQNFANSQVLGVLNILNEIIILLSIIISIAIYDYKILVLLASIVIPVFFVLYKFVRNKSLVIGQTRMEVGPRLGQSVFQSIFGYVDVIISGSEKLFRSRMNKDLDKLVKVNIDSNIYNLAPTRVIETALMLAILIMNVYGVYYLNSRIELLQLLGVFAIAGFRIMPSINRMMTYLNGLNQYKWTFKVLDPLKQELHHTKTIQKELTFEHSLELKNIEFQYPDANEKSIIKDFSLLIKKGETIGLIGPSGSGKTTIMNILLGFLKVTKGQYLIDDQVFGDEYVDDFYHKVGYVQQSVYIIDASLAENIAFGVKEENIDYQKLEEVLKKASLFEVSQELENGVHTRIGENGTKLSGGQRQRVGIARALYFDAEILFFDEATSALDTQTEKEITESIHKLSESNLTIIIIAHRLSTLEDCDRIIEIKKEEEVI</sequence>
<evidence type="ECO:0000256" key="3">
    <source>
        <dbReference type="ARBA" id="ARBA00022741"/>
    </source>
</evidence>
<feature type="domain" description="ABC transmembrane type-1" evidence="9">
    <location>
        <begin position="62"/>
        <end position="326"/>
    </location>
</feature>
<dbReference type="GO" id="GO:0016887">
    <property type="term" value="F:ATP hydrolysis activity"/>
    <property type="evidence" value="ECO:0007669"/>
    <property type="project" value="InterPro"/>
</dbReference>
<evidence type="ECO:0000256" key="6">
    <source>
        <dbReference type="ARBA" id="ARBA00023136"/>
    </source>
</evidence>
<evidence type="ECO:0000256" key="1">
    <source>
        <dbReference type="ARBA" id="ARBA00004651"/>
    </source>
</evidence>
<dbReference type="InterPro" id="IPR036640">
    <property type="entry name" value="ABC1_TM_sf"/>
</dbReference>
<dbReference type="Gene3D" id="3.40.50.300">
    <property type="entry name" value="P-loop containing nucleotide triphosphate hydrolases"/>
    <property type="match status" value="1"/>
</dbReference>
<keyword evidence="2 7" id="KW-0812">Transmembrane</keyword>
<dbReference type="PROSITE" id="PS50929">
    <property type="entry name" value="ABC_TM1F"/>
    <property type="match status" value="1"/>
</dbReference>
<dbReference type="Pfam" id="PF00005">
    <property type="entry name" value="ABC_tran"/>
    <property type="match status" value="1"/>
</dbReference>
<dbReference type="InterPro" id="IPR003593">
    <property type="entry name" value="AAA+_ATPase"/>
</dbReference>
<dbReference type="Gene3D" id="1.20.1560.10">
    <property type="entry name" value="ABC transporter type 1, transmembrane domain"/>
    <property type="match status" value="1"/>
</dbReference>
<comment type="subcellular location">
    <subcellularLocation>
        <location evidence="1">Cell membrane</location>
        <topology evidence="1">Multi-pass membrane protein</topology>
    </subcellularLocation>
</comment>
<dbReference type="PANTHER" id="PTHR24221:SF654">
    <property type="entry name" value="ATP-BINDING CASSETTE SUB-FAMILY B MEMBER 6"/>
    <property type="match status" value="1"/>
</dbReference>
<proteinExistence type="predicted"/>
<keyword evidence="11" id="KW-1185">Reference proteome</keyword>
<evidence type="ECO:0000256" key="4">
    <source>
        <dbReference type="ARBA" id="ARBA00022840"/>
    </source>
</evidence>
<feature type="transmembrane region" description="Helical" evidence="7">
    <location>
        <begin position="21"/>
        <end position="52"/>
    </location>
</feature>
<keyword evidence="6 7" id="KW-0472">Membrane</keyword>
<dbReference type="InterPro" id="IPR017871">
    <property type="entry name" value="ABC_transporter-like_CS"/>
</dbReference>
<dbReference type="InterPro" id="IPR039421">
    <property type="entry name" value="Type_1_exporter"/>
</dbReference>
<keyword evidence="3" id="KW-0547">Nucleotide-binding</keyword>
<comment type="caution">
    <text evidence="10">The sequence shown here is derived from an EMBL/GenBank/DDBJ whole genome shotgun (WGS) entry which is preliminary data.</text>
</comment>
<dbReference type="EMBL" id="JABANE010000020">
    <property type="protein sequence ID" value="NME68178.1"/>
    <property type="molecule type" value="Genomic_DNA"/>
</dbReference>
<keyword evidence="4 10" id="KW-0067">ATP-binding</keyword>
<accession>A0A7X9RRR7</accession>
<dbReference type="SUPFAM" id="SSF90123">
    <property type="entry name" value="ABC transporter transmembrane region"/>
    <property type="match status" value="1"/>
</dbReference>
<feature type="transmembrane region" description="Helical" evidence="7">
    <location>
        <begin position="270"/>
        <end position="290"/>
    </location>
</feature>
<protein>
    <submittedName>
        <fullName evidence="10">ABC transporter ATP-binding protein</fullName>
    </submittedName>
</protein>
<feature type="transmembrane region" description="Helical" evidence="7">
    <location>
        <begin position="155"/>
        <end position="176"/>
    </location>
</feature>
<evidence type="ECO:0000259" key="8">
    <source>
        <dbReference type="PROSITE" id="PS50893"/>
    </source>
</evidence>
<feature type="domain" description="ABC transporter" evidence="8">
    <location>
        <begin position="357"/>
        <end position="575"/>
    </location>
</feature>
<dbReference type="PROSITE" id="PS00211">
    <property type="entry name" value="ABC_TRANSPORTER_1"/>
    <property type="match status" value="1"/>
</dbReference>
<evidence type="ECO:0000256" key="5">
    <source>
        <dbReference type="ARBA" id="ARBA00022989"/>
    </source>
</evidence>
<evidence type="ECO:0000259" key="9">
    <source>
        <dbReference type="PROSITE" id="PS50929"/>
    </source>
</evidence>
<dbReference type="Proteomes" id="UP000576082">
    <property type="component" value="Unassembled WGS sequence"/>
</dbReference>
<feature type="transmembrane region" description="Helical" evidence="7">
    <location>
        <begin position="78"/>
        <end position="101"/>
    </location>
</feature>
<dbReference type="PANTHER" id="PTHR24221">
    <property type="entry name" value="ATP-BINDING CASSETTE SUB-FAMILY B"/>
    <property type="match status" value="1"/>
</dbReference>
<evidence type="ECO:0000256" key="7">
    <source>
        <dbReference type="SAM" id="Phobius"/>
    </source>
</evidence>
<dbReference type="InterPro" id="IPR027417">
    <property type="entry name" value="P-loop_NTPase"/>
</dbReference>
<reference evidence="10 11" key="1">
    <citation type="submission" date="2020-04" db="EMBL/GenBank/DDBJ databases">
        <title>Flammeovirga sp. SR4, a novel species isolated from seawater.</title>
        <authorList>
            <person name="Wang X."/>
        </authorList>
    </citation>
    <scope>NUCLEOTIDE SEQUENCE [LARGE SCALE GENOMIC DNA]</scope>
    <source>
        <strain evidence="10 11">ATCC 23126</strain>
    </source>
</reference>
<dbReference type="SMART" id="SM00382">
    <property type="entry name" value="AAA"/>
    <property type="match status" value="1"/>
</dbReference>
<dbReference type="GO" id="GO:0005524">
    <property type="term" value="F:ATP binding"/>
    <property type="evidence" value="ECO:0007669"/>
    <property type="project" value="UniProtKB-KW"/>
</dbReference>
<dbReference type="SUPFAM" id="SSF52540">
    <property type="entry name" value="P-loop containing nucleoside triphosphate hydrolases"/>
    <property type="match status" value="1"/>
</dbReference>
<organism evidence="10 11">
    <name type="scientific">Flammeovirga aprica JL-4</name>
    <dbReference type="NCBI Taxonomy" id="694437"/>
    <lineage>
        <taxon>Bacteria</taxon>
        <taxon>Pseudomonadati</taxon>
        <taxon>Bacteroidota</taxon>
        <taxon>Cytophagia</taxon>
        <taxon>Cytophagales</taxon>
        <taxon>Flammeovirgaceae</taxon>
        <taxon>Flammeovirga</taxon>
    </lineage>
</organism>
<dbReference type="GO" id="GO:0034040">
    <property type="term" value="F:ATPase-coupled lipid transmembrane transporter activity"/>
    <property type="evidence" value="ECO:0007669"/>
    <property type="project" value="TreeGrafter"/>
</dbReference>
<dbReference type="GO" id="GO:0005886">
    <property type="term" value="C:plasma membrane"/>
    <property type="evidence" value="ECO:0007669"/>
    <property type="project" value="UniProtKB-SubCell"/>
</dbReference>
<evidence type="ECO:0000313" key="10">
    <source>
        <dbReference type="EMBL" id="NME68178.1"/>
    </source>
</evidence>
<dbReference type="GO" id="GO:0140359">
    <property type="term" value="F:ABC-type transporter activity"/>
    <property type="evidence" value="ECO:0007669"/>
    <property type="project" value="InterPro"/>
</dbReference>
<dbReference type="InterPro" id="IPR011527">
    <property type="entry name" value="ABC1_TM_dom"/>
</dbReference>